<reference evidence="1 2" key="1">
    <citation type="journal article" date="2018" name="Proc. R. Soc. B">
        <title>A non-coding region near Follistatin controls head colour polymorphism in the Gouldian finch.</title>
        <authorList>
            <person name="Toomey M.B."/>
            <person name="Marques C.I."/>
            <person name="Andrade P."/>
            <person name="Araujo P.M."/>
            <person name="Sabatino S."/>
            <person name="Gazda M.A."/>
            <person name="Afonso S."/>
            <person name="Lopes R.J."/>
            <person name="Corbo J.C."/>
            <person name="Carneiro M."/>
        </authorList>
    </citation>
    <scope>NUCLEOTIDE SEQUENCE [LARGE SCALE GENOMIC DNA]</scope>
    <source>
        <strain evidence="1">Red01</strain>
        <tissue evidence="1">Muscle</tissue>
    </source>
</reference>
<dbReference type="OrthoDB" id="10592039at2759"/>
<evidence type="ECO:0000313" key="1">
    <source>
        <dbReference type="EMBL" id="RLW13390.1"/>
    </source>
</evidence>
<dbReference type="Proteomes" id="UP000276834">
    <property type="component" value="Unassembled WGS sequence"/>
</dbReference>
<gene>
    <name evidence="1" type="ORF">DV515_00000538</name>
</gene>
<evidence type="ECO:0000313" key="2">
    <source>
        <dbReference type="Proteomes" id="UP000276834"/>
    </source>
</evidence>
<accession>A0A3L8T1U2</accession>
<proteinExistence type="predicted"/>
<dbReference type="EMBL" id="QUSF01000001">
    <property type="protein sequence ID" value="RLW13390.1"/>
    <property type="molecule type" value="Genomic_DNA"/>
</dbReference>
<name>A0A3L8T1U2_CHLGU</name>
<protein>
    <submittedName>
        <fullName evidence="1">Uncharacterized protein</fullName>
    </submittedName>
</protein>
<sequence length="195" mass="20473">MDSVVVKGIFRENVTVPSAGAAVPQGSSELVALDSDWGDPMVRPKVFGGFARLLLNMNGGPEGEQGKGGFASDEVRRARCCGGELGRTPILAPAAASAGLGSAALSSEAGDLSGKAIILLFQQNKPEGVETGKQLYLCMKTTLSFLKKCVGIDERLTSIFSKYGSSPEELHYVLLPLGWDAEQGVKKSCDVPVLL</sequence>
<organism evidence="1 2">
    <name type="scientific">Chloebia gouldiae</name>
    <name type="common">Gouldian finch</name>
    <name type="synonym">Erythrura gouldiae</name>
    <dbReference type="NCBI Taxonomy" id="44316"/>
    <lineage>
        <taxon>Eukaryota</taxon>
        <taxon>Metazoa</taxon>
        <taxon>Chordata</taxon>
        <taxon>Craniata</taxon>
        <taxon>Vertebrata</taxon>
        <taxon>Euteleostomi</taxon>
        <taxon>Archelosauria</taxon>
        <taxon>Archosauria</taxon>
        <taxon>Dinosauria</taxon>
        <taxon>Saurischia</taxon>
        <taxon>Theropoda</taxon>
        <taxon>Coelurosauria</taxon>
        <taxon>Aves</taxon>
        <taxon>Neognathae</taxon>
        <taxon>Neoaves</taxon>
        <taxon>Telluraves</taxon>
        <taxon>Australaves</taxon>
        <taxon>Passeriformes</taxon>
        <taxon>Passeroidea</taxon>
        <taxon>Passeridae</taxon>
        <taxon>Chloebia</taxon>
    </lineage>
</organism>
<comment type="caution">
    <text evidence="1">The sequence shown here is derived from an EMBL/GenBank/DDBJ whole genome shotgun (WGS) entry which is preliminary data.</text>
</comment>
<dbReference type="AlphaFoldDB" id="A0A3L8T1U2"/>
<keyword evidence="2" id="KW-1185">Reference proteome</keyword>